<reference evidence="19 20" key="1">
    <citation type="submission" date="2019-02" db="EMBL/GenBank/DDBJ databases">
        <title>Deep-cultivation of Planctomycetes and their phenomic and genomic characterization uncovers novel biology.</title>
        <authorList>
            <person name="Wiegand S."/>
            <person name="Jogler M."/>
            <person name="Boedeker C."/>
            <person name="Pinto D."/>
            <person name="Vollmers J."/>
            <person name="Rivas-Marin E."/>
            <person name="Kohn T."/>
            <person name="Peeters S.H."/>
            <person name="Heuer A."/>
            <person name="Rast P."/>
            <person name="Oberbeckmann S."/>
            <person name="Bunk B."/>
            <person name="Jeske O."/>
            <person name="Meyerdierks A."/>
            <person name="Storesund J.E."/>
            <person name="Kallscheuer N."/>
            <person name="Luecker S."/>
            <person name="Lage O.M."/>
            <person name="Pohl T."/>
            <person name="Merkel B.J."/>
            <person name="Hornburger P."/>
            <person name="Mueller R.-W."/>
            <person name="Bruemmer F."/>
            <person name="Labrenz M."/>
            <person name="Spormann A.M."/>
            <person name="Op den Camp H."/>
            <person name="Overmann J."/>
            <person name="Amann R."/>
            <person name="Jetten M.S.M."/>
            <person name="Mascher T."/>
            <person name="Medema M.H."/>
            <person name="Devos D.P."/>
            <person name="Kaster A.-K."/>
            <person name="Ovreas L."/>
            <person name="Rohde M."/>
            <person name="Galperin M.Y."/>
            <person name="Jogler C."/>
        </authorList>
    </citation>
    <scope>NUCLEOTIDE SEQUENCE [LARGE SCALE GENOMIC DNA]</scope>
    <source>
        <strain evidence="19 20">ETA_A8</strain>
    </source>
</reference>
<keyword evidence="3" id="KW-0963">Cytoplasm</keyword>
<keyword evidence="6" id="KW-0547">Nucleotide-binding</keyword>
<evidence type="ECO:0000256" key="5">
    <source>
        <dbReference type="ARBA" id="ARBA00022553"/>
    </source>
</evidence>
<dbReference type="SUPFAM" id="SSF46689">
    <property type="entry name" value="Homeodomain-like"/>
    <property type="match status" value="1"/>
</dbReference>
<dbReference type="InterPro" id="IPR011006">
    <property type="entry name" value="CheY-like_superfamily"/>
</dbReference>
<gene>
    <name evidence="19" type="primary">ntrC_2</name>
    <name evidence="19" type="ORF">ETAA8_55830</name>
</gene>
<dbReference type="InterPro" id="IPR058031">
    <property type="entry name" value="AAA_lid_NorR"/>
</dbReference>
<evidence type="ECO:0000256" key="11">
    <source>
        <dbReference type="ARBA" id="ARBA00023159"/>
    </source>
</evidence>
<dbReference type="SMART" id="SM00448">
    <property type="entry name" value="REC"/>
    <property type="match status" value="1"/>
</dbReference>
<name>A0A517YJP3_9BACT</name>
<dbReference type="GO" id="GO:0005737">
    <property type="term" value="C:cytoplasm"/>
    <property type="evidence" value="ECO:0007669"/>
    <property type="project" value="UniProtKB-SubCell"/>
</dbReference>
<dbReference type="OrthoDB" id="7476585at2"/>
<evidence type="ECO:0000256" key="8">
    <source>
        <dbReference type="ARBA" id="ARBA00023012"/>
    </source>
</evidence>
<dbReference type="Gene3D" id="1.10.8.60">
    <property type="match status" value="1"/>
</dbReference>
<evidence type="ECO:0000256" key="10">
    <source>
        <dbReference type="ARBA" id="ARBA00023125"/>
    </source>
</evidence>
<dbReference type="PANTHER" id="PTHR32071">
    <property type="entry name" value="TRANSCRIPTIONAL REGULATORY PROTEIN"/>
    <property type="match status" value="1"/>
</dbReference>
<evidence type="ECO:0000256" key="2">
    <source>
        <dbReference type="ARBA" id="ARBA00019059"/>
    </source>
</evidence>
<evidence type="ECO:0000256" key="15">
    <source>
        <dbReference type="ARBA" id="ARBA00031910"/>
    </source>
</evidence>
<dbReference type="Pfam" id="PF00158">
    <property type="entry name" value="Sigma54_activat"/>
    <property type="match status" value="1"/>
</dbReference>
<dbReference type="PROSITE" id="PS00675">
    <property type="entry name" value="SIGMA54_INTERACT_1"/>
    <property type="match status" value="1"/>
</dbReference>
<dbReference type="GO" id="GO:0005524">
    <property type="term" value="F:ATP binding"/>
    <property type="evidence" value="ECO:0007669"/>
    <property type="project" value="UniProtKB-KW"/>
</dbReference>
<dbReference type="InterPro" id="IPR025943">
    <property type="entry name" value="Sigma_54_int_dom_ATP-bd_2"/>
</dbReference>
<dbReference type="Pfam" id="PF25601">
    <property type="entry name" value="AAA_lid_14"/>
    <property type="match status" value="1"/>
</dbReference>
<evidence type="ECO:0000256" key="13">
    <source>
        <dbReference type="ARBA" id="ARBA00023231"/>
    </source>
</evidence>
<dbReference type="GO" id="GO:0000160">
    <property type="term" value="P:phosphorelay signal transduction system"/>
    <property type="evidence" value="ECO:0007669"/>
    <property type="project" value="UniProtKB-KW"/>
</dbReference>
<evidence type="ECO:0000256" key="1">
    <source>
        <dbReference type="ARBA" id="ARBA00004496"/>
    </source>
</evidence>
<keyword evidence="8" id="KW-0902">Two-component regulatory system</keyword>
<keyword evidence="10" id="KW-0238">DNA-binding</keyword>
<keyword evidence="20" id="KW-1185">Reference proteome</keyword>
<dbReference type="PANTHER" id="PTHR32071:SF95">
    <property type="entry name" value="DNA-BINDING TRANSCRIPTIONAL REGULATOR NTRC"/>
    <property type="match status" value="1"/>
</dbReference>
<feature type="domain" description="Sigma-54 factor interaction" evidence="17">
    <location>
        <begin position="138"/>
        <end position="365"/>
    </location>
</feature>
<dbReference type="InterPro" id="IPR002078">
    <property type="entry name" value="Sigma_54_int"/>
</dbReference>
<dbReference type="InterPro" id="IPR003593">
    <property type="entry name" value="AAA+_ATPase"/>
</dbReference>
<dbReference type="InterPro" id="IPR025662">
    <property type="entry name" value="Sigma_54_int_dom_ATP-bd_1"/>
</dbReference>
<keyword evidence="13" id="KW-0535">Nitrogen fixation</keyword>
<dbReference type="PROSITE" id="PS00676">
    <property type="entry name" value="SIGMA54_INTERACT_2"/>
    <property type="match status" value="1"/>
</dbReference>
<dbReference type="PROSITE" id="PS50110">
    <property type="entry name" value="RESPONSE_REGULATORY"/>
    <property type="match status" value="1"/>
</dbReference>
<dbReference type="KEGG" id="aagg:ETAA8_55830"/>
<dbReference type="InterPro" id="IPR009057">
    <property type="entry name" value="Homeodomain-like_sf"/>
</dbReference>
<keyword evidence="12" id="KW-0804">Transcription</keyword>
<dbReference type="Gene3D" id="3.40.50.300">
    <property type="entry name" value="P-loop containing nucleotide triphosphate hydrolases"/>
    <property type="match status" value="1"/>
</dbReference>
<dbReference type="AlphaFoldDB" id="A0A517YJP3"/>
<dbReference type="PRINTS" id="PR01590">
    <property type="entry name" value="HTHFIS"/>
</dbReference>
<evidence type="ECO:0000256" key="3">
    <source>
        <dbReference type="ARBA" id="ARBA00022490"/>
    </source>
</evidence>
<evidence type="ECO:0000256" key="9">
    <source>
        <dbReference type="ARBA" id="ARBA00023015"/>
    </source>
</evidence>
<protein>
    <recommendedName>
        <fullName evidence="2">DNA-binding transcriptional regulator NtrC</fullName>
    </recommendedName>
    <alternativeName>
        <fullName evidence="14">Nitrogen regulation protein NR(I)</fullName>
    </alternativeName>
    <alternativeName>
        <fullName evidence="15">Nitrogen regulator I</fullName>
    </alternativeName>
</protein>
<dbReference type="SUPFAM" id="SSF52540">
    <property type="entry name" value="P-loop containing nucleoside triphosphate hydrolases"/>
    <property type="match status" value="1"/>
</dbReference>
<evidence type="ECO:0000256" key="14">
    <source>
        <dbReference type="ARBA" id="ARBA00029881"/>
    </source>
</evidence>
<evidence type="ECO:0000259" key="17">
    <source>
        <dbReference type="PROSITE" id="PS50045"/>
    </source>
</evidence>
<accession>A0A517YJP3</accession>
<proteinExistence type="predicted"/>
<keyword evidence="7" id="KW-0067">ATP-binding</keyword>
<dbReference type="InterPro" id="IPR002197">
    <property type="entry name" value="HTH_Fis"/>
</dbReference>
<dbReference type="InterPro" id="IPR001789">
    <property type="entry name" value="Sig_transdc_resp-reg_receiver"/>
</dbReference>
<dbReference type="FunFam" id="3.40.50.300:FF:000006">
    <property type="entry name" value="DNA-binding transcriptional regulator NtrC"/>
    <property type="match status" value="1"/>
</dbReference>
<dbReference type="SMART" id="SM00382">
    <property type="entry name" value="AAA"/>
    <property type="match status" value="1"/>
</dbReference>
<dbReference type="GO" id="GO:0043565">
    <property type="term" value="F:sequence-specific DNA binding"/>
    <property type="evidence" value="ECO:0007669"/>
    <property type="project" value="InterPro"/>
</dbReference>
<keyword evidence="4" id="KW-0678">Repressor</keyword>
<dbReference type="EMBL" id="CP036274">
    <property type="protein sequence ID" value="QDU30443.1"/>
    <property type="molecule type" value="Genomic_DNA"/>
</dbReference>
<evidence type="ECO:0000256" key="16">
    <source>
        <dbReference type="PROSITE-ProRule" id="PRU00169"/>
    </source>
</evidence>
<dbReference type="Pfam" id="PF00072">
    <property type="entry name" value="Response_reg"/>
    <property type="match status" value="1"/>
</dbReference>
<comment type="subcellular location">
    <subcellularLocation>
        <location evidence="1">Cytoplasm</location>
    </subcellularLocation>
</comment>
<dbReference type="PROSITE" id="PS50045">
    <property type="entry name" value="SIGMA54_INTERACT_4"/>
    <property type="match status" value="1"/>
</dbReference>
<evidence type="ECO:0000313" key="19">
    <source>
        <dbReference type="EMBL" id="QDU30443.1"/>
    </source>
</evidence>
<dbReference type="Pfam" id="PF02954">
    <property type="entry name" value="HTH_8"/>
    <property type="match status" value="1"/>
</dbReference>
<evidence type="ECO:0000313" key="20">
    <source>
        <dbReference type="Proteomes" id="UP000315017"/>
    </source>
</evidence>
<evidence type="ECO:0000259" key="18">
    <source>
        <dbReference type="PROSITE" id="PS50110"/>
    </source>
</evidence>
<organism evidence="19 20">
    <name type="scientific">Anatilimnocola aggregata</name>
    <dbReference type="NCBI Taxonomy" id="2528021"/>
    <lineage>
        <taxon>Bacteria</taxon>
        <taxon>Pseudomonadati</taxon>
        <taxon>Planctomycetota</taxon>
        <taxon>Planctomycetia</taxon>
        <taxon>Pirellulales</taxon>
        <taxon>Pirellulaceae</taxon>
        <taxon>Anatilimnocola</taxon>
    </lineage>
</organism>
<dbReference type="SUPFAM" id="SSF52172">
    <property type="entry name" value="CheY-like"/>
    <property type="match status" value="1"/>
</dbReference>
<dbReference type="GO" id="GO:0006355">
    <property type="term" value="P:regulation of DNA-templated transcription"/>
    <property type="evidence" value="ECO:0007669"/>
    <property type="project" value="InterPro"/>
</dbReference>
<dbReference type="CDD" id="cd00009">
    <property type="entry name" value="AAA"/>
    <property type="match status" value="1"/>
</dbReference>
<sequence>MAGILIVDDEQAISWGLAELSRQLGHEPHTASSAEQAISLAAKTDVAVILLDVRLPGMDGIAAISRLRELLPAAKIIVMTAHGDLSTAVEAVRQGAFDYIVKPFDTTQIERLIERALTQIAVVPVDAVPSLSSASNPLIGKTPVMQEIFKRIALVSASEACVFISGESGTGKELVARAIHQYSKRASAPFVAVNVAALSPSLAESELFGHVRGAFTGAEQSRAGLLADADGGTLFLDEVADIPLPVQVKLLRALEHGEVMPVGSGRTTRTNFRLISATHQDLLAKVREGTFRHDLYFRLCTFQVPLPPLRERKEDLPLLVNHFLQQLAPGKSPGSFTSVALAEAQRRPWHGNVRELRNAVEHALIVAREGPILPEHWPPAMQPIQAPDPNSESLEGRLKKLVREWAEGKLQSDADMKTLYDEMLQQVEPPLLAAALERSKGECLAASRWLGMHRTTLRKKLDQYGLHGEE</sequence>
<dbReference type="Proteomes" id="UP000315017">
    <property type="component" value="Chromosome"/>
</dbReference>
<evidence type="ECO:0000256" key="12">
    <source>
        <dbReference type="ARBA" id="ARBA00023163"/>
    </source>
</evidence>
<dbReference type="InterPro" id="IPR027417">
    <property type="entry name" value="P-loop_NTPase"/>
</dbReference>
<feature type="modified residue" description="4-aspartylphosphate" evidence="16">
    <location>
        <position position="52"/>
    </location>
</feature>
<keyword evidence="11" id="KW-0010">Activator</keyword>
<feature type="domain" description="Response regulatory" evidence="18">
    <location>
        <begin position="3"/>
        <end position="117"/>
    </location>
</feature>
<keyword evidence="5 16" id="KW-0597">Phosphoprotein</keyword>
<dbReference type="RefSeq" id="WP_145095907.1">
    <property type="nucleotide sequence ID" value="NZ_CP036274.1"/>
</dbReference>
<evidence type="ECO:0000256" key="7">
    <source>
        <dbReference type="ARBA" id="ARBA00022840"/>
    </source>
</evidence>
<dbReference type="Gene3D" id="3.40.50.2300">
    <property type="match status" value="1"/>
</dbReference>
<evidence type="ECO:0000256" key="4">
    <source>
        <dbReference type="ARBA" id="ARBA00022491"/>
    </source>
</evidence>
<evidence type="ECO:0000256" key="6">
    <source>
        <dbReference type="ARBA" id="ARBA00022741"/>
    </source>
</evidence>
<keyword evidence="9" id="KW-0805">Transcription regulation</keyword>
<dbReference type="Gene3D" id="1.10.10.60">
    <property type="entry name" value="Homeodomain-like"/>
    <property type="match status" value="1"/>
</dbReference>